<organism evidence="2">
    <name type="scientific">viral metagenome</name>
    <dbReference type="NCBI Taxonomy" id="1070528"/>
    <lineage>
        <taxon>unclassified sequences</taxon>
        <taxon>metagenomes</taxon>
        <taxon>organismal metagenomes</taxon>
    </lineage>
</organism>
<keyword evidence="1" id="KW-0812">Transmembrane</keyword>
<name>A0A6C0JWV4_9ZZZZ</name>
<accession>A0A6C0JWV4</accession>
<feature type="transmembrane region" description="Helical" evidence="1">
    <location>
        <begin position="6"/>
        <end position="24"/>
    </location>
</feature>
<reference evidence="2" key="1">
    <citation type="journal article" date="2020" name="Nature">
        <title>Giant virus diversity and host interactions through global metagenomics.</title>
        <authorList>
            <person name="Schulz F."/>
            <person name="Roux S."/>
            <person name="Paez-Espino D."/>
            <person name="Jungbluth S."/>
            <person name="Walsh D.A."/>
            <person name="Denef V.J."/>
            <person name="McMahon K.D."/>
            <person name="Konstantinidis K.T."/>
            <person name="Eloe-Fadrosh E.A."/>
            <person name="Kyrpides N.C."/>
            <person name="Woyke T."/>
        </authorList>
    </citation>
    <scope>NUCLEOTIDE SEQUENCE</scope>
    <source>
        <strain evidence="2">GVMAG-S-1062768-28</strain>
    </source>
</reference>
<proteinExistence type="predicted"/>
<dbReference type="EMBL" id="MN740696">
    <property type="protein sequence ID" value="QHU08348.1"/>
    <property type="molecule type" value="Genomic_DNA"/>
</dbReference>
<evidence type="ECO:0000256" key="1">
    <source>
        <dbReference type="SAM" id="Phobius"/>
    </source>
</evidence>
<evidence type="ECO:0000313" key="2">
    <source>
        <dbReference type="EMBL" id="QHU08348.1"/>
    </source>
</evidence>
<keyword evidence="1" id="KW-1133">Transmembrane helix</keyword>
<sequence>MNSNVIIGLIVSVGVAAIIGYVIYQIYTTDKNNPTGQIFQQFGNFGDVAYPVNKAPACTGCGCR</sequence>
<keyword evidence="1" id="KW-0472">Membrane</keyword>
<dbReference type="AlphaFoldDB" id="A0A6C0JWV4"/>
<protein>
    <submittedName>
        <fullName evidence="2">Uncharacterized protein</fullName>
    </submittedName>
</protein>